<comment type="similarity">
    <text evidence="1">Belongs to the FAM89 family.</text>
</comment>
<evidence type="ECO:0000313" key="4">
    <source>
        <dbReference type="RefSeq" id="XP_025830824.1"/>
    </source>
</evidence>
<feature type="compositionally biased region" description="Pro residues" evidence="2">
    <location>
        <begin position="14"/>
        <end position="23"/>
    </location>
</feature>
<feature type="compositionally biased region" description="Polar residues" evidence="2">
    <location>
        <begin position="305"/>
        <end position="314"/>
    </location>
</feature>
<feature type="compositionally biased region" description="Basic and acidic residues" evidence="2">
    <location>
        <begin position="365"/>
        <end position="378"/>
    </location>
</feature>
<feature type="region of interest" description="Disordered" evidence="2">
    <location>
        <begin position="560"/>
        <end position="618"/>
    </location>
</feature>
<feature type="compositionally biased region" description="Polar residues" evidence="2">
    <location>
        <begin position="486"/>
        <end position="495"/>
    </location>
</feature>
<feature type="region of interest" description="Disordered" evidence="2">
    <location>
        <begin position="1"/>
        <end position="62"/>
    </location>
</feature>
<dbReference type="GeneID" id="108744817"/>
<feature type="region of interest" description="Disordered" evidence="2">
    <location>
        <begin position="97"/>
        <end position="121"/>
    </location>
</feature>
<keyword evidence="3" id="KW-1185">Reference proteome</keyword>
<dbReference type="PANTHER" id="PTHR46949">
    <property type="entry name" value="LEUCINE REPEAT ADAPTER PROTEIN 25"/>
    <property type="match status" value="1"/>
</dbReference>
<feature type="compositionally biased region" description="Low complexity" evidence="2">
    <location>
        <begin position="103"/>
        <end position="121"/>
    </location>
</feature>
<evidence type="ECO:0000256" key="1">
    <source>
        <dbReference type="ARBA" id="ARBA00038125"/>
    </source>
</evidence>
<dbReference type="Pfam" id="PF14854">
    <property type="entry name" value="LURAP"/>
    <property type="match status" value="1"/>
</dbReference>
<dbReference type="Proteomes" id="UP000192223">
    <property type="component" value="Unplaced"/>
</dbReference>
<evidence type="ECO:0000256" key="2">
    <source>
        <dbReference type="SAM" id="MobiDB-lite"/>
    </source>
</evidence>
<feature type="region of interest" description="Disordered" evidence="2">
    <location>
        <begin position="356"/>
        <end position="378"/>
    </location>
</feature>
<feature type="compositionally biased region" description="Low complexity" evidence="2">
    <location>
        <begin position="565"/>
        <end position="575"/>
    </location>
</feature>
<dbReference type="PANTHER" id="PTHR46949:SF1">
    <property type="entry name" value="AT07979P2"/>
    <property type="match status" value="1"/>
</dbReference>
<name>A0A7F5R5C0_AGRPL</name>
<proteinExistence type="inferred from homology"/>
<dbReference type="InterPro" id="IPR039499">
    <property type="entry name" value="LURA1/LRA25"/>
</dbReference>
<feature type="region of interest" description="Disordered" evidence="2">
    <location>
        <begin position="470"/>
        <end position="515"/>
    </location>
</feature>
<accession>A0A7F5R5C0</accession>
<dbReference type="AlphaFoldDB" id="A0A7F5R5C0"/>
<dbReference type="OrthoDB" id="1681166at2759"/>
<feature type="region of interest" description="Disordered" evidence="2">
    <location>
        <begin position="404"/>
        <end position="424"/>
    </location>
</feature>
<evidence type="ECO:0000313" key="3">
    <source>
        <dbReference type="Proteomes" id="UP000192223"/>
    </source>
</evidence>
<dbReference type="FunCoup" id="A0A7F5R5C0">
    <property type="interactions" value="2"/>
</dbReference>
<sequence>MRMIRSTPVTKMSKPPPPIPPRPSKNVVAEALAKSKTNREPGKPTVPLRIAPPPPKKDNESLNFISKSRSSVQVCCPTAPKIERSFSHTDNSRPVIFQSSNLKSAKTDSNSSSKSSEKSVVNGVSNNYVNLDIKPVTNSNELKKELPAEVSHKNQKNTDQKEKILKVEEESNDVASNHSDENWNDILNGKNHVNTLIDEMFASILESHDDQCSTTEAINMNVNMCSDSKILIAEDSTTNITVDIAKDSDKIDSVTEPENKPASETAIGHVSKTVLVIDTNSQQDFKHKQRSDSFEINNHEDSISLENCSAESVKTTSTSNSSTAERRVKFDDKMNHELLISELENMRKEQARILRRQRKPSQEIFEDKTSESSHEGGKIHHSDWVEVNNGQKVHLSSCQITIEDSDSNNDNVKNSDDVQIDANSGKNGITVPVNVDDVLLSRLKEMSSLHGLPPLPKSLSGFAFFEQKNSSTSSTSINRPSRGASPASSGHSLYSDQHRGLNGTPEGPTPTRKGTNLDAQLAILRREMYSLRQLDLSLLSQLWSLNESIQDFRQILQEQDDRALSPPSASPTPSSCDEADAEEFYSPTPLRLRPAPPPPPLRTTSNSSSANSSEYGTV</sequence>
<dbReference type="RefSeq" id="XP_025830824.1">
    <property type="nucleotide sequence ID" value="XM_025975039.1"/>
</dbReference>
<organism evidence="3 4">
    <name type="scientific">Agrilus planipennis</name>
    <name type="common">Emerald ash borer</name>
    <name type="synonym">Agrilus marcopoli</name>
    <dbReference type="NCBI Taxonomy" id="224129"/>
    <lineage>
        <taxon>Eukaryota</taxon>
        <taxon>Metazoa</taxon>
        <taxon>Ecdysozoa</taxon>
        <taxon>Arthropoda</taxon>
        <taxon>Hexapoda</taxon>
        <taxon>Insecta</taxon>
        <taxon>Pterygota</taxon>
        <taxon>Neoptera</taxon>
        <taxon>Endopterygota</taxon>
        <taxon>Coleoptera</taxon>
        <taxon>Polyphaga</taxon>
        <taxon>Elateriformia</taxon>
        <taxon>Buprestoidea</taxon>
        <taxon>Buprestidae</taxon>
        <taxon>Agrilinae</taxon>
        <taxon>Agrilus</taxon>
    </lineage>
</organism>
<reference evidence="4" key="1">
    <citation type="submission" date="2025-08" db="UniProtKB">
        <authorList>
            <consortium name="RefSeq"/>
        </authorList>
    </citation>
    <scope>IDENTIFICATION</scope>
    <source>
        <tissue evidence="4">Entire body</tissue>
    </source>
</reference>
<feature type="region of interest" description="Disordered" evidence="2">
    <location>
        <begin position="305"/>
        <end position="324"/>
    </location>
</feature>
<dbReference type="InParanoid" id="A0A7F5R5C0"/>
<protein>
    <submittedName>
        <fullName evidence="4">Uncharacterized protein DDB_G0284459 isoform X1</fullName>
    </submittedName>
</protein>
<gene>
    <name evidence="4" type="primary">LOC108744817</name>
</gene>
<feature type="compositionally biased region" description="Low complexity" evidence="2">
    <location>
        <begin position="602"/>
        <end position="618"/>
    </location>
</feature>